<gene>
    <name evidence="2" type="ORF">E1286_00775</name>
</gene>
<dbReference type="Proteomes" id="UP000295302">
    <property type="component" value="Unassembled WGS sequence"/>
</dbReference>
<dbReference type="AlphaFoldDB" id="A0A4R4ZFL4"/>
<dbReference type="RefSeq" id="WP_132608095.1">
    <property type="nucleotide sequence ID" value="NZ_SMKQ01000001.1"/>
</dbReference>
<reference evidence="2 3" key="1">
    <citation type="submission" date="2019-03" db="EMBL/GenBank/DDBJ databases">
        <title>Draft genome sequences of novel Actinobacteria.</title>
        <authorList>
            <person name="Sahin N."/>
            <person name="Ay H."/>
            <person name="Saygin H."/>
        </authorList>
    </citation>
    <scope>NUCLEOTIDE SEQUENCE [LARGE SCALE GENOMIC DNA]</scope>
    <source>
        <strain evidence="2 3">CH32</strain>
    </source>
</reference>
<name>A0A4R4ZFL4_9ACTN</name>
<keyword evidence="1" id="KW-0732">Signal</keyword>
<evidence type="ECO:0000313" key="3">
    <source>
        <dbReference type="Proteomes" id="UP000295302"/>
    </source>
</evidence>
<dbReference type="EMBL" id="SMKQ01000001">
    <property type="protein sequence ID" value="TDD57283.1"/>
    <property type="molecule type" value="Genomic_DNA"/>
</dbReference>
<dbReference type="OrthoDB" id="9781757at2"/>
<proteinExistence type="predicted"/>
<accession>A0A4R4ZFL4</accession>
<protein>
    <submittedName>
        <fullName evidence="2">Uncharacterized protein</fullName>
    </submittedName>
</protein>
<comment type="caution">
    <text evidence="2">The sequence shown here is derived from an EMBL/GenBank/DDBJ whole genome shotgun (WGS) entry which is preliminary data.</text>
</comment>
<organism evidence="2 3">
    <name type="scientific">Nonomuraea terrae</name>
    <dbReference type="NCBI Taxonomy" id="2530383"/>
    <lineage>
        <taxon>Bacteria</taxon>
        <taxon>Bacillati</taxon>
        <taxon>Actinomycetota</taxon>
        <taxon>Actinomycetes</taxon>
        <taxon>Streptosporangiales</taxon>
        <taxon>Streptosporangiaceae</taxon>
        <taxon>Nonomuraea</taxon>
    </lineage>
</organism>
<evidence type="ECO:0000256" key="1">
    <source>
        <dbReference type="SAM" id="SignalP"/>
    </source>
</evidence>
<feature type="signal peptide" evidence="1">
    <location>
        <begin position="1"/>
        <end position="22"/>
    </location>
</feature>
<feature type="chain" id="PRO_5020988234" evidence="1">
    <location>
        <begin position="23"/>
        <end position="74"/>
    </location>
</feature>
<keyword evidence="3" id="KW-1185">Reference proteome</keyword>
<sequence length="74" mass="7685">MRAALAFVAALVVLSPVGTAHAASQAYQDVADASHATKQAASFFRSYFTAKSRHDVRATMAHAPPTGSRPSPGT</sequence>
<evidence type="ECO:0000313" key="2">
    <source>
        <dbReference type="EMBL" id="TDD57283.1"/>
    </source>
</evidence>